<evidence type="ECO:0000313" key="3">
    <source>
        <dbReference type="Proteomes" id="UP000464214"/>
    </source>
</evidence>
<reference evidence="2 3" key="1">
    <citation type="submission" date="2020-01" db="EMBL/GenBank/DDBJ databases">
        <authorList>
            <person name="Kim M."/>
        </authorList>
    </citation>
    <scope>NUCLEOTIDE SEQUENCE [LARGE SCALE GENOMIC DNA]</scope>
    <source>
        <strain evidence="2 3">BT10</strain>
    </source>
</reference>
<dbReference type="EMBL" id="CP047897">
    <property type="protein sequence ID" value="QHL88795.1"/>
    <property type="molecule type" value="Genomic_DNA"/>
</dbReference>
<keyword evidence="1" id="KW-0812">Transmembrane</keyword>
<gene>
    <name evidence="2" type="ORF">GU926_15720</name>
</gene>
<protein>
    <recommendedName>
        <fullName evidence="4">TIGR02588 family protein</fullName>
    </recommendedName>
</protein>
<sequence length="125" mass="13969">MKKNLLEWSVFAASILLLLGLIGYLAVKSVSYKDTPPDLRVSIAASTDSLQRNIYKLELVNKGAQTAENITIEVTLEENGEEVEKTEALFPQAPTQSLEEAWITFRAQRVPGQKLKVHILGYNRP</sequence>
<dbReference type="KEGG" id="nib:GU926_15720"/>
<dbReference type="RefSeq" id="WP_160693536.1">
    <property type="nucleotide sequence ID" value="NZ_CP047897.1"/>
</dbReference>
<keyword evidence="1" id="KW-1133">Transmembrane helix</keyword>
<keyword evidence="3" id="KW-1185">Reference proteome</keyword>
<evidence type="ECO:0008006" key="4">
    <source>
        <dbReference type="Google" id="ProtNLM"/>
    </source>
</evidence>
<organism evidence="2 3">
    <name type="scientific">Nibribacter ruber</name>
    <dbReference type="NCBI Taxonomy" id="2698458"/>
    <lineage>
        <taxon>Bacteria</taxon>
        <taxon>Pseudomonadati</taxon>
        <taxon>Bacteroidota</taxon>
        <taxon>Cytophagia</taxon>
        <taxon>Cytophagales</taxon>
        <taxon>Hymenobacteraceae</taxon>
        <taxon>Nibribacter</taxon>
    </lineage>
</organism>
<proteinExistence type="predicted"/>
<dbReference type="Proteomes" id="UP000464214">
    <property type="component" value="Chromosome"/>
</dbReference>
<evidence type="ECO:0000256" key="1">
    <source>
        <dbReference type="SAM" id="Phobius"/>
    </source>
</evidence>
<accession>A0A6P1P353</accession>
<evidence type="ECO:0000313" key="2">
    <source>
        <dbReference type="EMBL" id="QHL88795.1"/>
    </source>
</evidence>
<name>A0A6P1P353_9BACT</name>
<dbReference type="AlphaFoldDB" id="A0A6P1P353"/>
<feature type="transmembrane region" description="Helical" evidence="1">
    <location>
        <begin position="6"/>
        <end position="27"/>
    </location>
</feature>
<keyword evidence="1" id="KW-0472">Membrane</keyword>